<organism evidence="5">
    <name type="scientific">Sesamum latifolium</name>
    <dbReference type="NCBI Taxonomy" id="2727402"/>
    <lineage>
        <taxon>Eukaryota</taxon>
        <taxon>Viridiplantae</taxon>
        <taxon>Streptophyta</taxon>
        <taxon>Embryophyta</taxon>
        <taxon>Tracheophyta</taxon>
        <taxon>Spermatophyta</taxon>
        <taxon>Magnoliopsida</taxon>
        <taxon>eudicotyledons</taxon>
        <taxon>Gunneridae</taxon>
        <taxon>Pentapetalae</taxon>
        <taxon>asterids</taxon>
        <taxon>lamiids</taxon>
        <taxon>Lamiales</taxon>
        <taxon>Pedaliaceae</taxon>
        <taxon>Sesamum</taxon>
    </lineage>
</organism>
<dbReference type="PANTHER" id="PTHR31614:SF24">
    <property type="entry name" value="OLEE1-LIKE PROTEIN"/>
    <property type="match status" value="1"/>
</dbReference>
<dbReference type="AlphaFoldDB" id="A0AAW2WLD2"/>
<reference evidence="5" key="1">
    <citation type="submission" date="2020-06" db="EMBL/GenBank/DDBJ databases">
        <authorList>
            <person name="Li T."/>
            <person name="Hu X."/>
            <person name="Zhang T."/>
            <person name="Song X."/>
            <person name="Zhang H."/>
            <person name="Dai N."/>
            <person name="Sheng W."/>
            <person name="Hou X."/>
            <person name="Wei L."/>
        </authorList>
    </citation>
    <scope>NUCLEOTIDE SEQUENCE</scope>
    <source>
        <strain evidence="5">KEN1</strain>
        <tissue evidence="5">Leaf</tissue>
    </source>
</reference>
<feature type="region of interest" description="Disordered" evidence="3">
    <location>
        <begin position="147"/>
        <end position="177"/>
    </location>
</feature>
<dbReference type="InterPro" id="IPR006041">
    <property type="entry name" value="Pollen_Ole_e1_allergen"/>
</dbReference>
<sequence>MAIRVAIVLAGALCLLSLAQLANSKSKEKEKFQFIVKGDVHCDYCRSTFVSNHSKPMPGAEVKMECRDDYEKGEKAKVTYRVTDIITNDKGRYEFIAEGDHRGEYCVVTLVKSSQKDCAEIVRDGLGRKPEAEVILTDSTYLPPTFRDAGSLTYSPKKKLPECDEGPNDTEIPDYTP</sequence>
<proteinExistence type="inferred from homology"/>
<feature type="compositionally biased region" description="Acidic residues" evidence="3">
    <location>
        <begin position="163"/>
        <end position="177"/>
    </location>
</feature>
<dbReference type="PANTHER" id="PTHR31614">
    <property type="entry name" value="PROTEIN DOWNSTREAM OF FLC-RELATED"/>
    <property type="match status" value="1"/>
</dbReference>
<reference evidence="5" key="2">
    <citation type="journal article" date="2024" name="Plant">
        <title>Genomic evolution and insights into agronomic trait innovations of Sesamum species.</title>
        <authorList>
            <person name="Miao H."/>
            <person name="Wang L."/>
            <person name="Qu L."/>
            <person name="Liu H."/>
            <person name="Sun Y."/>
            <person name="Le M."/>
            <person name="Wang Q."/>
            <person name="Wei S."/>
            <person name="Zheng Y."/>
            <person name="Lin W."/>
            <person name="Duan Y."/>
            <person name="Cao H."/>
            <person name="Xiong S."/>
            <person name="Wang X."/>
            <person name="Wei L."/>
            <person name="Li C."/>
            <person name="Ma Q."/>
            <person name="Ju M."/>
            <person name="Zhao R."/>
            <person name="Li G."/>
            <person name="Mu C."/>
            <person name="Tian Q."/>
            <person name="Mei H."/>
            <person name="Zhang T."/>
            <person name="Gao T."/>
            <person name="Zhang H."/>
        </authorList>
    </citation>
    <scope>NUCLEOTIDE SEQUENCE</scope>
    <source>
        <strain evidence="5">KEN1</strain>
    </source>
</reference>
<feature type="signal peptide" evidence="4">
    <location>
        <begin position="1"/>
        <end position="24"/>
    </location>
</feature>
<evidence type="ECO:0000256" key="2">
    <source>
        <dbReference type="ARBA" id="ARBA00023157"/>
    </source>
</evidence>
<comment type="similarity">
    <text evidence="1">Belongs to the Ole e I family.</text>
</comment>
<keyword evidence="4" id="KW-0732">Signal</keyword>
<protein>
    <submittedName>
        <fullName evidence="5">Major pollen allergen Lig v 1</fullName>
    </submittedName>
</protein>
<evidence type="ECO:0000256" key="1">
    <source>
        <dbReference type="ARBA" id="ARBA00010049"/>
    </source>
</evidence>
<feature type="chain" id="PRO_5043755420" evidence="4">
    <location>
        <begin position="25"/>
        <end position="177"/>
    </location>
</feature>
<dbReference type="Pfam" id="PF01190">
    <property type="entry name" value="Pollen_Ole_e_1"/>
    <property type="match status" value="1"/>
</dbReference>
<dbReference type="EMBL" id="JACGWN010000007">
    <property type="protein sequence ID" value="KAL0442660.1"/>
    <property type="molecule type" value="Genomic_DNA"/>
</dbReference>
<accession>A0AAW2WLD2</accession>
<evidence type="ECO:0000313" key="5">
    <source>
        <dbReference type="EMBL" id="KAL0442660.1"/>
    </source>
</evidence>
<name>A0AAW2WLD2_9LAMI</name>
<evidence type="ECO:0000256" key="4">
    <source>
        <dbReference type="SAM" id="SignalP"/>
    </source>
</evidence>
<gene>
    <name evidence="5" type="ORF">Slati_1988700</name>
</gene>
<comment type="caution">
    <text evidence="5">The sequence shown here is derived from an EMBL/GenBank/DDBJ whole genome shotgun (WGS) entry which is preliminary data.</text>
</comment>
<evidence type="ECO:0000256" key="3">
    <source>
        <dbReference type="SAM" id="MobiDB-lite"/>
    </source>
</evidence>
<keyword evidence="2" id="KW-1015">Disulfide bond</keyword>